<protein>
    <submittedName>
        <fullName evidence="1">Uncharacterized protein</fullName>
    </submittedName>
</protein>
<dbReference type="AlphaFoldDB" id="A0AAV7USR6"/>
<reference evidence="1" key="1">
    <citation type="journal article" date="2022" name="bioRxiv">
        <title>Sequencing and chromosome-scale assembly of the giantPleurodeles waltlgenome.</title>
        <authorList>
            <person name="Brown T."/>
            <person name="Elewa A."/>
            <person name="Iarovenko S."/>
            <person name="Subramanian E."/>
            <person name="Araus A.J."/>
            <person name="Petzold A."/>
            <person name="Susuki M."/>
            <person name="Suzuki K.-i.T."/>
            <person name="Hayashi T."/>
            <person name="Toyoda A."/>
            <person name="Oliveira C."/>
            <person name="Osipova E."/>
            <person name="Leigh N.D."/>
            <person name="Simon A."/>
            <person name="Yun M.H."/>
        </authorList>
    </citation>
    <scope>NUCLEOTIDE SEQUENCE</scope>
    <source>
        <strain evidence="1">20211129_DDA</strain>
        <tissue evidence="1">Liver</tissue>
    </source>
</reference>
<sequence length="113" mass="12299">MPRNQPEPPTLAAASTRVTLDASAVKTEDWSLLQARFLLKALRREADDPRANIAGIVHTTQQYLGRVARPVGAQRTELESTCEGPDPGAAALHWVHAPTTFSTCGATEYMHAY</sequence>
<organism evidence="1 2">
    <name type="scientific">Pleurodeles waltl</name>
    <name type="common">Iberian ribbed newt</name>
    <dbReference type="NCBI Taxonomy" id="8319"/>
    <lineage>
        <taxon>Eukaryota</taxon>
        <taxon>Metazoa</taxon>
        <taxon>Chordata</taxon>
        <taxon>Craniata</taxon>
        <taxon>Vertebrata</taxon>
        <taxon>Euteleostomi</taxon>
        <taxon>Amphibia</taxon>
        <taxon>Batrachia</taxon>
        <taxon>Caudata</taxon>
        <taxon>Salamandroidea</taxon>
        <taxon>Salamandridae</taxon>
        <taxon>Pleurodelinae</taxon>
        <taxon>Pleurodeles</taxon>
    </lineage>
</organism>
<accession>A0AAV7USR6</accession>
<gene>
    <name evidence="1" type="ORF">NDU88_001424</name>
</gene>
<dbReference type="EMBL" id="JANPWB010000004">
    <property type="protein sequence ID" value="KAJ1192112.1"/>
    <property type="molecule type" value="Genomic_DNA"/>
</dbReference>
<proteinExistence type="predicted"/>
<keyword evidence="2" id="KW-1185">Reference proteome</keyword>
<evidence type="ECO:0000313" key="1">
    <source>
        <dbReference type="EMBL" id="KAJ1192112.1"/>
    </source>
</evidence>
<dbReference type="Proteomes" id="UP001066276">
    <property type="component" value="Chromosome 2_2"/>
</dbReference>
<evidence type="ECO:0000313" key="2">
    <source>
        <dbReference type="Proteomes" id="UP001066276"/>
    </source>
</evidence>
<name>A0AAV7USR6_PLEWA</name>
<comment type="caution">
    <text evidence="1">The sequence shown here is derived from an EMBL/GenBank/DDBJ whole genome shotgun (WGS) entry which is preliminary data.</text>
</comment>